<dbReference type="InterPro" id="IPR006551">
    <property type="entry name" value="Polynucleotide_phosphatase"/>
</dbReference>
<dbReference type="NCBIfam" id="TIGR01664">
    <property type="entry name" value="DNA-3'-Pase"/>
    <property type="match status" value="1"/>
</dbReference>
<dbReference type="PANTHER" id="PTHR12083">
    <property type="entry name" value="BIFUNCTIONAL POLYNUCLEOTIDE PHOSPHATASE/KINASE"/>
    <property type="match status" value="1"/>
</dbReference>
<dbReference type="Proteomes" id="UP000815677">
    <property type="component" value="Unassembled WGS sequence"/>
</dbReference>
<dbReference type="EMBL" id="DF843512">
    <property type="protein sequence ID" value="GAT47436.1"/>
    <property type="molecule type" value="Genomic_DNA"/>
</dbReference>
<dbReference type="InterPro" id="IPR023214">
    <property type="entry name" value="HAD_sf"/>
</dbReference>
<dbReference type="InterPro" id="IPR036412">
    <property type="entry name" value="HAD-like_sf"/>
</dbReference>
<evidence type="ECO:0000313" key="2">
    <source>
        <dbReference type="Proteomes" id="UP000815677"/>
    </source>
</evidence>
<dbReference type="InterPro" id="IPR006549">
    <property type="entry name" value="HAD-SF_hydro_IIIA"/>
</dbReference>
<protein>
    <submittedName>
        <fullName evidence="1">Uncharacterized protein</fullName>
    </submittedName>
</protein>
<sequence>MASTSPAKISLWSKKRALETGDTPPAKIQKIHPFFAKPSKPVETGPFRWESPFGATKSCLHGVNLEPKSSPKVAALDLDGTVIVQSFNGVDFRWWNKCVPGKLAELSKEGYSIVFFSNQAGLKSDLTRDIWKKKVGSIASALPDVPFRIFAALKKDKYRKPEVGMWEELETLFAADSVEIDKSASFFVGDAAGRPKTAKREKDFNNSDKEWAAAVGIPFFTPEEYFMGEPSESKS</sequence>
<dbReference type="SUPFAM" id="SSF56784">
    <property type="entry name" value="HAD-like"/>
    <property type="match status" value="1"/>
</dbReference>
<organism evidence="1 2">
    <name type="scientific">Mycena chlorophos</name>
    <name type="common">Agaric fungus</name>
    <name type="synonym">Agaricus chlorophos</name>
    <dbReference type="NCBI Taxonomy" id="658473"/>
    <lineage>
        <taxon>Eukaryota</taxon>
        <taxon>Fungi</taxon>
        <taxon>Dikarya</taxon>
        <taxon>Basidiomycota</taxon>
        <taxon>Agaricomycotina</taxon>
        <taxon>Agaricomycetes</taxon>
        <taxon>Agaricomycetidae</taxon>
        <taxon>Agaricales</taxon>
        <taxon>Marasmiineae</taxon>
        <taxon>Mycenaceae</taxon>
        <taxon>Mycena</taxon>
    </lineage>
</organism>
<dbReference type="PANTHER" id="PTHR12083:SF9">
    <property type="entry name" value="BIFUNCTIONAL POLYNUCLEOTIDE PHOSPHATASE_KINASE"/>
    <property type="match status" value="1"/>
</dbReference>
<dbReference type="NCBIfam" id="TIGR01662">
    <property type="entry name" value="HAD-SF-IIIA"/>
    <property type="match status" value="1"/>
</dbReference>
<accession>A0ABQ0L8H9</accession>
<evidence type="ECO:0000313" key="1">
    <source>
        <dbReference type="EMBL" id="GAT47436.1"/>
    </source>
</evidence>
<dbReference type="InterPro" id="IPR013954">
    <property type="entry name" value="PNK3P"/>
</dbReference>
<dbReference type="Gene3D" id="3.40.50.1000">
    <property type="entry name" value="HAD superfamily/HAD-like"/>
    <property type="match status" value="1"/>
</dbReference>
<dbReference type="Pfam" id="PF08645">
    <property type="entry name" value="PNK3P"/>
    <property type="match status" value="1"/>
</dbReference>
<gene>
    <name evidence="1" type="ORF">MCHLO_04897</name>
</gene>
<reference evidence="1" key="1">
    <citation type="submission" date="2014-09" db="EMBL/GenBank/DDBJ databases">
        <title>Genome sequence of the luminous mushroom Mycena chlorophos for searching fungal bioluminescence genes.</title>
        <authorList>
            <person name="Tanaka Y."/>
            <person name="Kasuga D."/>
            <person name="Oba Y."/>
            <person name="Hase S."/>
            <person name="Sato K."/>
            <person name="Oba Y."/>
            <person name="Sakakibara Y."/>
        </authorList>
    </citation>
    <scope>NUCLEOTIDE SEQUENCE</scope>
</reference>
<proteinExistence type="predicted"/>
<keyword evidence="2" id="KW-1185">Reference proteome</keyword>
<name>A0ABQ0L8H9_MYCCL</name>